<dbReference type="OrthoDB" id="9771205at2"/>
<evidence type="ECO:0000256" key="3">
    <source>
        <dbReference type="ARBA" id="ARBA00022448"/>
    </source>
</evidence>
<evidence type="ECO:0000256" key="4">
    <source>
        <dbReference type="ARBA" id="ARBA00022452"/>
    </source>
</evidence>
<feature type="chain" id="PRO_5020591903" evidence="8">
    <location>
        <begin position="25"/>
        <end position="445"/>
    </location>
</feature>
<dbReference type="AlphaFoldDB" id="A0A4Q0NQ58"/>
<sequence>MKSIRLKIAVLSVFALGQSFSNFAQEQVLSKSEAIALTLENNYNIAVADNSVLIAENNSDILNSNYLPTVFGQVGMSYSLQDQKFNPDDRPPFEVNNAKSESYNASVNLEYTLFDGLGRLYNYKSLKETYNLTKLETRETIENTVLQLFSVYYEVARLTENVEILEQTLEISKNRVKRAGYQFDYGQNTKLEVLNAEVDVTNDSINLMNTRQLLKNTKRDLNLVLARELQQTFAVDTNVIFIPKIALESYLDLAKENNVRLLQTESSITLSEYDIKTSKARFLPTVGLTGSYGWNESITPASAFFGGSTRQNTGFQGGLNLRWNLFDGGASIIQLKNAKIAKENQLLLKEQINLEVDRDIANALGNYENLIEVYEIQEQNVITNKNNFERSRERFNLGQITSIEFRQAQINLINAATNKNLAKYEAKFAELQLLQQVGQLLNVEF</sequence>
<evidence type="ECO:0000256" key="5">
    <source>
        <dbReference type="ARBA" id="ARBA00022692"/>
    </source>
</evidence>
<dbReference type="Pfam" id="PF02321">
    <property type="entry name" value="OEP"/>
    <property type="match status" value="2"/>
</dbReference>
<comment type="subcellular location">
    <subcellularLocation>
        <location evidence="1">Cell outer membrane</location>
    </subcellularLocation>
</comment>
<name>A0A4Q0NQ58_9FLAO</name>
<dbReference type="RefSeq" id="WP_128767190.1">
    <property type="nucleotide sequence ID" value="NZ_JBHUOO010000023.1"/>
</dbReference>
<keyword evidence="5" id="KW-0812">Transmembrane</keyword>
<comment type="similarity">
    <text evidence="2">Belongs to the outer membrane factor (OMF) (TC 1.B.17) family.</text>
</comment>
<evidence type="ECO:0000313" key="10">
    <source>
        <dbReference type="Proteomes" id="UP000289859"/>
    </source>
</evidence>
<feature type="signal peptide" evidence="8">
    <location>
        <begin position="1"/>
        <end position="24"/>
    </location>
</feature>
<proteinExistence type="inferred from homology"/>
<dbReference type="SUPFAM" id="SSF56954">
    <property type="entry name" value="Outer membrane efflux proteins (OEP)"/>
    <property type="match status" value="1"/>
</dbReference>
<dbReference type="GO" id="GO:0015562">
    <property type="term" value="F:efflux transmembrane transporter activity"/>
    <property type="evidence" value="ECO:0007669"/>
    <property type="project" value="InterPro"/>
</dbReference>
<dbReference type="InterPro" id="IPR051906">
    <property type="entry name" value="TolC-like"/>
</dbReference>
<keyword evidence="3" id="KW-0813">Transport</keyword>
<dbReference type="PANTHER" id="PTHR30026">
    <property type="entry name" value="OUTER MEMBRANE PROTEIN TOLC"/>
    <property type="match status" value="1"/>
</dbReference>
<evidence type="ECO:0000256" key="1">
    <source>
        <dbReference type="ARBA" id="ARBA00004442"/>
    </source>
</evidence>
<keyword evidence="6" id="KW-0472">Membrane</keyword>
<organism evidence="9 10">
    <name type="scientific">Leeuwenhoekiella polynyae</name>
    <dbReference type="NCBI Taxonomy" id="1550906"/>
    <lineage>
        <taxon>Bacteria</taxon>
        <taxon>Pseudomonadati</taxon>
        <taxon>Bacteroidota</taxon>
        <taxon>Flavobacteriia</taxon>
        <taxon>Flavobacteriales</taxon>
        <taxon>Flavobacteriaceae</taxon>
        <taxon>Leeuwenhoekiella</taxon>
    </lineage>
</organism>
<gene>
    <name evidence="9" type="ORF">DSM02_4025</name>
</gene>
<evidence type="ECO:0000256" key="2">
    <source>
        <dbReference type="ARBA" id="ARBA00007613"/>
    </source>
</evidence>
<reference evidence="9 10" key="1">
    <citation type="submission" date="2018-07" db="EMBL/GenBank/DDBJ databases">
        <title>Leeuwenhoekiella genomics.</title>
        <authorList>
            <person name="Tahon G."/>
            <person name="Willems A."/>
        </authorList>
    </citation>
    <scope>NUCLEOTIDE SEQUENCE [LARGE SCALE GENOMIC DNA]</scope>
    <source>
        <strain evidence="9 10">LMG 29608</strain>
    </source>
</reference>
<dbReference type="GO" id="GO:1990281">
    <property type="term" value="C:efflux pump complex"/>
    <property type="evidence" value="ECO:0007669"/>
    <property type="project" value="TreeGrafter"/>
</dbReference>
<dbReference type="InterPro" id="IPR003423">
    <property type="entry name" value="OMP_efflux"/>
</dbReference>
<accession>A0A4Q0NQ58</accession>
<protein>
    <submittedName>
        <fullName evidence="9">Outer membrane protein TolC</fullName>
    </submittedName>
</protein>
<evidence type="ECO:0000256" key="7">
    <source>
        <dbReference type="ARBA" id="ARBA00023237"/>
    </source>
</evidence>
<keyword evidence="8" id="KW-0732">Signal</keyword>
<keyword evidence="4" id="KW-1134">Transmembrane beta strand</keyword>
<evidence type="ECO:0000256" key="6">
    <source>
        <dbReference type="ARBA" id="ARBA00023136"/>
    </source>
</evidence>
<dbReference type="GO" id="GO:0015288">
    <property type="term" value="F:porin activity"/>
    <property type="evidence" value="ECO:0007669"/>
    <property type="project" value="TreeGrafter"/>
</dbReference>
<comment type="caution">
    <text evidence="9">The sequence shown here is derived from an EMBL/GenBank/DDBJ whole genome shotgun (WGS) entry which is preliminary data.</text>
</comment>
<dbReference type="PANTHER" id="PTHR30026:SF20">
    <property type="entry name" value="OUTER MEMBRANE PROTEIN TOLC"/>
    <property type="match status" value="1"/>
</dbReference>
<dbReference type="Proteomes" id="UP000289859">
    <property type="component" value="Unassembled WGS sequence"/>
</dbReference>
<keyword evidence="7" id="KW-0998">Cell outer membrane</keyword>
<keyword evidence="10" id="KW-1185">Reference proteome</keyword>
<dbReference type="GO" id="GO:0009279">
    <property type="term" value="C:cell outer membrane"/>
    <property type="evidence" value="ECO:0007669"/>
    <property type="project" value="UniProtKB-SubCell"/>
</dbReference>
<dbReference type="Gene3D" id="1.20.1600.10">
    <property type="entry name" value="Outer membrane efflux proteins (OEP)"/>
    <property type="match status" value="1"/>
</dbReference>
<evidence type="ECO:0000256" key="8">
    <source>
        <dbReference type="SAM" id="SignalP"/>
    </source>
</evidence>
<dbReference type="EMBL" id="QOVK01000034">
    <property type="protein sequence ID" value="RXG11791.1"/>
    <property type="molecule type" value="Genomic_DNA"/>
</dbReference>
<evidence type="ECO:0000313" key="9">
    <source>
        <dbReference type="EMBL" id="RXG11791.1"/>
    </source>
</evidence>